<protein>
    <submittedName>
        <fullName evidence="1">Uncharacterized protein</fullName>
    </submittedName>
</protein>
<gene>
    <name evidence="1" type="ORF">CEXT_320821</name>
</gene>
<organism evidence="1 2">
    <name type="scientific">Caerostris extrusa</name>
    <name type="common">Bark spider</name>
    <name type="synonym">Caerostris bankana</name>
    <dbReference type="NCBI Taxonomy" id="172846"/>
    <lineage>
        <taxon>Eukaryota</taxon>
        <taxon>Metazoa</taxon>
        <taxon>Ecdysozoa</taxon>
        <taxon>Arthropoda</taxon>
        <taxon>Chelicerata</taxon>
        <taxon>Arachnida</taxon>
        <taxon>Araneae</taxon>
        <taxon>Araneomorphae</taxon>
        <taxon>Entelegynae</taxon>
        <taxon>Araneoidea</taxon>
        <taxon>Araneidae</taxon>
        <taxon>Caerostris</taxon>
    </lineage>
</organism>
<keyword evidence="2" id="KW-1185">Reference proteome</keyword>
<accession>A0AAV4VZ41</accession>
<reference evidence="1 2" key="1">
    <citation type="submission" date="2021-06" db="EMBL/GenBank/DDBJ databases">
        <title>Caerostris extrusa draft genome.</title>
        <authorList>
            <person name="Kono N."/>
            <person name="Arakawa K."/>
        </authorList>
    </citation>
    <scope>NUCLEOTIDE SEQUENCE [LARGE SCALE GENOMIC DNA]</scope>
</reference>
<name>A0AAV4VZ41_CAEEX</name>
<evidence type="ECO:0000313" key="1">
    <source>
        <dbReference type="EMBL" id="GIY75413.1"/>
    </source>
</evidence>
<dbReference type="EMBL" id="BPLR01015338">
    <property type="protein sequence ID" value="GIY75413.1"/>
    <property type="molecule type" value="Genomic_DNA"/>
</dbReference>
<evidence type="ECO:0000313" key="2">
    <source>
        <dbReference type="Proteomes" id="UP001054945"/>
    </source>
</evidence>
<comment type="caution">
    <text evidence="1">The sequence shown here is derived from an EMBL/GenBank/DDBJ whole genome shotgun (WGS) entry which is preliminary data.</text>
</comment>
<proteinExistence type="predicted"/>
<sequence>MAGNGTQLDVLKESHVLTSENHNCPDDHNNDHFCVYKNNYILDASDLIVSTGIAVSRHGELCTDNYMKIGCQQGNLGLALH</sequence>
<dbReference type="Proteomes" id="UP001054945">
    <property type="component" value="Unassembled WGS sequence"/>
</dbReference>
<dbReference type="AlphaFoldDB" id="A0AAV4VZ41"/>